<sequence length="270" mass="27981">MFDEIGPMGTAFTRLAWAAVFLLLWARPRLRGREPGDLRVAATLGAMSAAMTIFYFLAVDRIPLGVASSLEFLGPLGVAIFGLRRRRLDLLWPALAAVGVLALARPWEGSADLVGLLFGALSGACLGGYVVFTQKVGDRFAGVDGLALSLTVAALCAAPFGLPQAVGHFSITVVVGAAAAALLLPVLPYVLELVALRRLTTAAMGTLMSFEPGIAAVVGLVLLSQSMTLLQCFGLLCVVLASLGAVRRGSRPELAPEPLGAPAGVESARS</sequence>
<keyword evidence="6" id="KW-1185">Reference proteome</keyword>
<protein>
    <submittedName>
        <fullName evidence="5">Inner membrane transporter RhtA</fullName>
    </submittedName>
</protein>
<comment type="similarity">
    <text evidence="1">Belongs to the EamA transporter family.</text>
</comment>
<dbReference type="InterPro" id="IPR037185">
    <property type="entry name" value="EmrE-like"/>
</dbReference>
<evidence type="ECO:0000256" key="1">
    <source>
        <dbReference type="ARBA" id="ARBA00007362"/>
    </source>
</evidence>
<dbReference type="STRING" id="403935.SAMN05216481_11988"/>
<evidence type="ECO:0000259" key="4">
    <source>
        <dbReference type="Pfam" id="PF00892"/>
    </source>
</evidence>
<feature type="transmembrane region" description="Helical" evidence="3">
    <location>
        <begin position="202"/>
        <end position="222"/>
    </location>
</feature>
<dbReference type="EMBL" id="FOET01000019">
    <property type="protein sequence ID" value="SEQ90971.1"/>
    <property type="molecule type" value="Genomic_DNA"/>
</dbReference>
<evidence type="ECO:0000313" key="5">
    <source>
        <dbReference type="EMBL" id="SEQ90971.1"/>
    </source>
</evidence>
<accession>A0A1H9JVC3</accession>
<evidence type="ECO:0000256" key="3">
    <source>
        <dbReference type="SAM" id="Phobius"/>
    </source>
</evidence>
<feature type="transmembrane region" description="Helical" evidence="3">
    <location>
        <begin position="113"/>
        <end position="132"/>
    </location>
</feature>
<reference evidence="5 6" key="1">
    <citation type="submission" date="2016-10" db="EMBL/GenBank/DDBJ databases">
        <authorList>
            <person name="de Groot N.N."/>
        </authorList>
    </citation>
    <scope>NUCLEOTIDE SEQUENCE [LARGE SCALE GENOMIC DNA]</scope>
    <source>
        <strain evidence="5 6">CGMCC 4.3519</strain>
    </source>
</reference>
<organism evidence="5 6">
    <name type="scientific">Streptomyces radiopugnans</name>
    <dbReference type="NCBI Taxonomy" id="403935"/>
    <lineage>
        <taxon>Bacteria</taxon>
        <taxon>Bacillati</taxon>
        <taxon>Actinomycetota</taxon>
        <taxon>Actinomycetes</taxon>
        <taxon>Kitasatosporales</taxon>
        <taxon>Streptomycetaceae</taxon>
        <taxon>Streptomyces</taxon>
    </lineage>
</organism>
<feature type="domain" description="EamA" evidence="4">
    <location>
        <begin position="114"/>
        <end position="244"/>
    </location>
</feature>
<dbReference type="InterPro" id="IPR000620">
    <property type="entry name" value="EamA_dom"/>
</dbReference>
<gene>
    <name evidence="5" type="ORF">SAMN05216481_11988</name>
</gene>
<feature type="transmembrane region" description="Helical" evidence="3">
    <location>
        <begin position="90"/>
        <end position="107"/>
    </location>
</feature>
<name>A0A1H9JVC3_9ACTN</name>
<dbReference type="AlphaFoldDB" id="A0A1H9JVC3"/>
<proteinExistence type="inferred from homology"/>
<feature type="transmembrane region" description="Helical" evidence="3">
    <location>
        <begin position="168"/>
        <end position="190"/>
    </location>
</feature>
<feature type="transmembrane region" description="Helical" evidence="3">
    <location>
        <begin position="144"/>
        <end position="162"/>
    </location>
</feature>
<dbReference type="SUPFAM" id="SSF103481">
    <property type="entry name" value="Multidrug resistance efflux transporter EmrE"/>
    <property type="match status" value="2"/>
</dbReference>
<feature type="region of interest" description="Disordered" evidence="2">
    <location>
        <begin position="250"/>
        <end position="270"/>
    </location>
</feature>
<keyword evidence="3" id="KW-0472">Membrane</keyword>
<evidence type="ECO:0000256" key="2">
    <source>
        <dbReference type="SAM" id="MobiDB-lite"/>
    </source>
</evidence>
<feature type="compositionally biased region" description="Low complexity" evidence="2">
    <location>
        <begin position="252"/>
        <end position="264"/>
    </location>
</feature>
<dbReference type="GO" id="GO:0016020">
    <property type="term" value="C:membrane"/>
    <property type="evidence" value="ECO:0007669"/>
    <property type="project" value="InterPro"/>
</dbReference>
<feature type="transmembrane region" description="Helical" evidence="3">
    <location>
        <begin position="228"/>
        <end position="246"/>
    </location>
</feature>
<keyword evidence="3" id="KW-0812">Transmembrane</keyword>
<evidence type="ECO:0000313" key="6">
    <source>
        <dbReference type="Proteomes" id="UP000199055"/>
    </source>
</evidence>
<feature type="transmembrane region" description="Helical" evidence="3">
    <location>
        <begin position="38"/>
        <end position="58"/>
    </location>
</feature>
<feature type="transmembrane region" description="Helical" evidence="3">
    <location>
        <begin position="64"/>
        <end position="83"/>
    </location>
</feature>
<dbReference type="Pfam" id="PF00892">
    <property type="entry name" value="EamA"/>
    <property type="match status" value="1"/>
</dbReference>
<feature type="transmembrane region" description="Helical" evidence="3">
    <location>
        <begin position="6"/>
        <end position="26"/>
    </location>
</feature>
<keyword evidence="3" id="KW-1133">Transmembrane helix</keyword>
<dbReference type="Proteomes" id="UP000199055">
    <property type="component" value="Unassembled WGS sequence"/>
</dbReference>